<dbReference type="EMBL" id="MGIN01000010">
    <property type="protein sequence ID" value="OGM89875.1"/>
    <property type="molecule type" value="Genomic_DNA"/>
</dbReference>
<name>A0A1F8DPX6_9BACT</name>
<sequence length="605" mass="71177">MSEESRSCQNCKQNFTIESEDFDFYKKIDVPPPTWCPECRMVRRFLYRNHRVLYKRRDDLTGNLIFSMYSQEVPIKVWDRNSWWSDKLEALEYGGKYDWSRSFFVQLKELMSRVPWPSRNVKDIVRSNYSNNAANLKECYLVFSAAQVENSAYSSDLVESSHCFDSEHVGKCEISYFSFQNTKCFKSFFSQQCEESQYIWFCRDCVGVSNCFGCVGLHNKSYCIFNQPYSKEEYSAKLERFNLGSYKNLIDVVEEVTDYHQNFPVKYMNGRHNVDVSGDLINNSKSVKNSFWIYEGENLRHCQNIDVAGGKDSYDYFLFGGNSELIYDSLICGYNSSRIRFSSTCWPNSTDITYSILCPSSSHLFACVGLRNKQYCILNKQYTKEEYEELVPRIIKHMNEMPYVDSKGRVYKYGEFFPPELSPFSYNETIAQEYFPLTKEEALKQGYRWKDPEPRNYTIDIRSEDLPDHIKDVKDDILGKVIECKNNSDARWKGRGRSPDQDASGCTEAFKIIEPELQFYRTMNLPLPRLCPNCRHYQRLKQRNPLKLWHRQCQCQGKTSENKKYTNTIQHQHGDNPCPNEFQTSYAPERPEIVYCEQCYNAEVV</sequence>
<evidence type="ECO:0000313" key="2">
    <source>
        <dbReference type="Proteomes" id="UP000178303"/>
    </source>
</evidence>
<proteinExistence type="predicted"/>
<dbReference type="Proteomes" id="UP000178303">
    <property type="component" value="Unassembled WGS sequence"/>
</dbReference>
<organism evidence="1 2">
    <name type="scientific">Candidatus Wolfebacteria bacterium GWA1_42_9</name>
    <dbReference type="NCBI Taxonomy" id="1802553"/>
    <lineage>
        <taxon>Bacteria</taxon>
        <taxon>Candidatus Wolfeibacteriota</taxon>
    </lineage>
</organism>
<reference evidence="1 2" key="1">
    <citation type="journal article" date="2016" name="Nat. Commun.">
        <title>Thousands of microbial genomes shed light on interconnected biogeochemical processes in an aquifer system.</title>
        <authorList>
            <person name="Anantharaman K."/>
            <person name="Brown C.T."/>
            <person name="Hug L.A."/>
            <person name="Sharon I."/>
            <person name="Castelle C.J."/>
            <person name="Probst A.J."/>
            <person name="Thomas B.C."/>
            <person name="Singh A."/>
            <person name="Wilkins M.J."/>
            <person name="Karaoz U."/>
            <person name="Brodie E.L."/>
            <person name="Williams K.H."/>
            <person name="Hubbard S.S."/>
            <person name="Banfield J.F."/>
        </authorList>
    </citation>
    <scope>NUCLEOTIDE SEQUENCE [LARGE SCALE GENOMIC DNA]</scope>
</reference>
<comment type="caution">
    <text evidence="1">The sequence shown here is derived from an EMBL/GenBank/DDBJ whole genome shotgun (WGS) entry which is preliminary data.</text>
</comment>
<dbReference type="AlphaFoldDB" id="A0A1F8DPX6"/>
<accession>A0A1F8DPX6</accession>
<protein>
    <submittedName>
        <fullName evidence="1">Uncharacterized protein</fullName>
    </submittedName>
</protein>
<evidence type="ECO:0000313" key="1">
    <source>
        <dbReference type="EMBL" id="OGM89875.1"/>
    </source>
</evidence>
<gene>
    <name evidence="1" type="ORF">A2108_01095</name>
</gene>